<evidence type="ECO:0000256" key="1">
    <source>
        <dbReference type="SAM" id="MobiDB-lite"/>
    </source>
</evidence>
<dbReference type="InterPro" id="IPR025676">
    <property type="entry name" value="Clr5_dom"/>
</dbReference>
<feature type="region of interest" description="Disordered" evidence="1">
    <location>
        <begin position="38"/>
        <end position="165"/>
    </location>
</feature>
<accession>A0ABR4IFI9</accession>
<feature type="compositionally biased region" description="Low complexity" evidence="1">
    <location>
        <begin position="148"/>
        <end position="165"/>
    </location>
</feature>
<protein>
    <recommendedName>
        <fullName evidence="2">Clr5 domain-containing protein</fullName>
    </recommendedName>
</protein>
<evidence type="ECO:0000259" key="2">
    <source>
        <dbReference type="Pfam" id="PF14420"/>
    </source>
</evidence>
<feature type="compositionally biased region" description="Polar residues" evidence="1">
    <location>
        <begin position="40"/>
        <end position="50"/>
    </location>
</feature>
<evidence type="ECO:0000313" key="3">
    <source>
        <dbReference type="EMBL" id="KAL2826382.1"/>
    </source>
</evidence>
<feature type="domain" description="Clr5" evidence="2">
    <location>
        <begin position="9"/>
        <end position="60"/>
    </location>
</feature>
<sequence length="370" mass="41202">MKSSVPIPSDVWEEKKALIAALYKDEEWPLKQVIKKIRSDNFNPSETQLRSRLKKWRVTKPSRQTRKKSHEPPPTRDNNALRETSSPKGHSNCSSPKPQTRVRPVPTTAKGPATEPEWYMTNRHYESHGLPTTIPLDGHDIPTSVWAPTSSQPSPLSSPSNSRVNSHGSLAILTSTSPYDQSQTSPLVDGALLNPTPAMTPTYTDASYSFASEPCMQKTPVSTAAGPPTIQWAMPQWYTMTANTVRDPMPFYTTGPLTPPIDPMMQVVPPQFPQHLSEFHEDMKSWKRTMSVPYGPGMAAHINHNLRQQQPKPLERKVSLPSKITTGQPPSGMVTPTSPYFPHGQHPTLCSPNYTYPGPESLVHRSSIEF</sequence>
<dbReference type="Pfam" id="PF14420">
    <property type="entry name" value="Clr5"/>
    <property type="match status" value="1"/>
</dbReference>
<comment type="caution">
    <text evidence="3">The sequence shown here is derived from an EMBL/GenBank/DDBJ whole genome shotgun (WGS) entry which is preliminary data.</text>
</comment>
<evidence type="ECO:0000313" key="4">
    <source>
        <dbReference type="Proteomes" id="UP001610446"/>
    </source>
</evidence>
<organism evidence="3 4">
    <name type="scientific">Aspergillus pseudoustus</name>
    <dbReference type="NCBI Taxonomy" id="1810923"/>
    <lineage>
        <taxon>Eukaryota</taxon>
        <taxon>Fungi</taxon>
        <taxon>Dikarya</taxon>
        <taxon>Ascomycota</taxon>
        <taxon>Pezizomycotina</taxon>
        <taxon>Eurotiomycetes</taxon>
        <taxon>Eurotiomycetidae</taxon>
        <taxon>Eurotiales</taxon>
        <taxon>Aspergillaceae</taxon>
        <taxon>Aspergillus</taxon>
        <taxon>Aspergillus subgen. Nidulantes</taxon>
    </lineage>
</organism>
<reference evidence="3 4" key="1">
    <citation type="submission" date="2024-07" db="EMBL/GenBank/DDBJ databases">
        <title>Section-level genome sequencing and comparative genomics of Aspergillus sections Usti and Cavernicolus.</title>
        <authorList>
            <consortium name="Lawrence Berkeley National Laboratory"/>
            <person name="Nybo J.L."/>
            <person name="Vesth T.C."/>
            <person name="Theobald S."/>
            <person name="Frisvad J.C."/>
            <person name="Larsen T.O."/>
            <person name="Kjaerboelling I."/>
            <person name="Rothschild-Mancinelli K."/>
            <person name="Lyhne E.K."/>
            <person name="Kogle M.E."/>
            <person name="Barry K."/>
            <person name="Clum A."/>
            <person name="Na H."/>
            <person name="Ledsgaard L."/>
            <person name="Lin J."/>
            <person name="Lipzen A."/>
            <person name="Kuo A."/>
            <person name="Riley R."/>
            <person name="Mondo S."/>
            <person name="Labutti K."/>
            <person name="Haridas S."/>
            <person name="Pangalinan J."/>
            <person name="Salamov A.A."/>
            <person name="Simmons B.A."/>
            <person name="Magnuson J.K."/>
            <person name="Chen J."/>
            <person name="Drula E."/>
            <person name="Henrissat B."/>
            <person name="Wiebenga A."/>
            <person name="Lubbers R.J."/>
            <person name="Gomes A.C."/>
            <person name="Makela M.R."/>
            <person name="Stajich J."/>
            <person name="Grigoriev I.V."/>
            <person name="Mortensen U.H."/>
            <person name="De Vries R.P."/>
            <person name="Baker S.E."/>
            <person name="Andersen M.R."/>
        </authorList>
    </citation>
    <scope>NUCLEOTIDE SEQUENCE [LARGE SCALE GENOMIC DNA]</scope>
    <source>
        <strain evidence="3 4">CBS 123904</strain>
    </source>
</reference>
<feature type="compositionally biased region" description="Basic residues" evidence="1">
    <location>
        <begin position="51"/>
        <end position="69"/>
    </location>
</feature>
<proteinExistence type="predicted"/>
<feature type="compositionally biased region" description="Polar residues" evidence="1">
    <location>
        <begin position="76"/>
        <end position="98"/>
    </location>
</feature>
<dbReference type="Proteomes" id="UP001610446">
    <property type="component" value="Unassembled WGS sequence"/>
</dbReference>
<name>A0ABR4IFI9_9EURO</name>
<dbReference type="EMBL" id="JBFXLU010000441">
    <property type="protein sequence ID" value="KAL2826382.1"/>
    <property type="molecule type" value="Genomic_DNA"/>
</dbReference>
<gene>
    <name evidence="3" type="ORF">BJY01DRAFT_229720</name>
</gene>
<keyword evidence="4" id="KW-1185">Reference proteome</keyword>